<evidence type="ECO:0000313" key="3">
    <source>
        <dbReference type="Proteomes" id="UP000482155"/>
    </source>
</evidence>
<keyword evidence="3" id="KW-1185">Reference proteome</keyword>
<keyword evidence="2" id="KW-0540">Nuclease</keyword>
<dbReference type="AlphaFoldDB" id="A0A6B3SVC9"/>
<reference evidence="2 3" key="1">
    <citation type="submission" date="2020-02" db="EMBL/GenBank/DDBJ databases">
        <authorList>
            <person name="Kim M.K."/>
        </authorList>
    </citation>
    <scope>NUCLEOTIDE SEQUENCE [LARGE SCALE GENOMIC DNA]</scope>
    <source>
        <strain evidence="2 3">17J57-3</strain>
    </source>
</reference>
<dbReference type="GO" id="GO:0004527">
    <property type="term" value="F:exonuclease activity"/>
    <property type="evidence" value="ECO:0007669"/>
    <property type="project" value="UniProtKB-KW"/>
</dbReference>
<keyword evidence="2" id="KW-0255">Endonuclease</keyword>
<accession>A0A6B3SVC9</accession>
<keyword evidence="2" id="KW-0269">Exonuclease</keyword>
<dbReference type="SUPFAM" id="SSF56219">
    <property type="entry name" value="DNase I-like"/>
    <property type="match status" value="1"/>
</dbReference>
<proteinExistence type="predicted"/>
<evidence type="ECO:0000313" key="2">
    <source>
        <dbReference type="EMBL" id="NEX63345.1"/>
    </source>
</evidence>
<dbReference type="Pfam" id="PF03372">
    <property type="entry name" value="Exo_endo_phos"/>
    <property type="match status" value="1"/>
</dbReference>
<dbReference type="Proteomes" id="UP000482155">
    <property type="component" value="Unassembled WGS sequence"/>
</dbReference>
<gene>
    <name evidence="2" type="ORF">G3574_19875</name>
</gene>
<protein>
    <submittedName>
        <fullName evidence="2">Endonuclease/exonuclease/phosphatase family protein</fullName>
    </submittedName>
</protein>
<sequence length="257" mass="28794">MTMIDFPSRPHLRIATWNLNRPKLGSTEKNKMRSEVIQKWDADIWILTETSDAIQLPGFSFAASDKGCSSYAAGESSATIWSRFPIRRVLQTFDATSSVCAEIHSDIGQLLVYGTIITYANDRGDGTKKRWEEHRRAIQAQALDWVKLRRNFPQHQLIVAGDFNQSRDGSGWYEDTTSVKLLTEALKEASLACVTEEDFRQKGLLKSRATIDHICLSESLQVVPESLRAWEGYTEGGNKLSDHNGVCIDIANSAPKS</sequence>
<dbReference type="RefSeq" id="WP_163967163.1">
    <property type="nucleotide sequence ID" value="NZ_JAAIVB010000069.1"/>
</dbReference>
<dbReference type="Gene3D" id="3.60.10.10">
    <property type="entry name" value="Endonuclease/exonuclease/phosphatase"/>
    <property type="match status" value="1"/>
</dbReference>
<dbReference type="InterPro" id="IPR005135">
    <property type="entry name" value="Endo/exonuclease/phosphatase"/>
</dbReference>
<comment type="caution">
    <text evidence="2">The sequence shown here is derived from an EMBL/GenBank/DDBJ whole genome shotgun (WGS) entry which is preliminary data.</text>
</comment>
<feature type="domain" description="Endonuclease/exonuclease/phosphatase" evidence="1">
    <location>
        <begin position="15"/>
        <end position="243"/>
    </location>
</feature>
<keyword evidence="2" id="KW-0378">Hydrolase</keyword>
<evidence type="ECO:0000259" key="1">
    <source>
        <dbReference type="Pfam" id="PF03372"/>
    </source>
</evidence>
<dbReference type="InterPro" id="IPR036691">
    <property type="entry name" value="Endo/exonu/phosph_ase_sf"/>
</dbReference>
<dbReference type="EMBL" id="JAAIVB010000069">
    <property type="protein sequence ID" value="NEX63345.1"/>
    <property type="molecule type" value="Genomic_DNA"/>
</dbReference>
<dbReference type="GO" id="GO:0004519">
    <property type="term" value="F:endonuclease activity"/>
    <property type="evidence" value="ECO:0007669"/>
    <property type="project" value="UniProtKB-KW"/>
</dbReference>
<organism evidence="2 3">
    <name type="scientific">Noviherbaspirillum galbum</name>
    <dbReference type="NCBI Taxonomy" id="2709383"/>
    <lineage>
        <taxon>Bacteria</taxon>
        <taxon>Pseudomonadati</taxon>
        <taxon>Pseudomonadota</taxon>
        <taxon>Betaproteobacteria</taxon>
        <taxon>Burkholderiales</taxon>
        <taxon>Oxalobacteraceae</taxon>
        <taxon>Noviherbaspirillum</taxon>
    </lineage>
</organism>
<name>A0A6B3SVC9_9BURK</name>